<evidence type="ECO:0000313" key="1">
    <source>
        <dbReference type="EMBL" id="CAB4891148.1"/>
    </source>
</evidence>
<proteinExistence type="predicted"/>
<name>A0A6J7FBF6_9ZZZZ</name>
<protein>
    <submittedName>
        <fullName evidence="1">Unannotated protein</fullName>
    </submittedName>
</protein>
<dbReference type="AlphaFoldDB" id="A0A6J7FBF6"/>
<accession>A0A6J7FBF6</accession>
<dbReference type="EMBL" id="CAFBMB010000017">
    <property type="protein sequence ID" value="CAB4891148.1"/>
    <property type="molecule type" value="Genomic_DNA"/>
</dbReference>
<reference evidence="1" key="1">
    <citation type="submission" date="2020-05" db="EMBL/GenBank/DDBJ databases">
        <authorList>
            <person name="Chiriac C."/>
            <person name="Salcher M."/>
            <person name="Ghai R."/>
            <person name="Kavagutti S V."/>
        </authorList>
    </citation>
    <scope>NUCLEOTIDE SEQUENCE</scope>
</reference>
<organism evidence="1">
    <name type="scientific">freshwater metagenome</name>
    <dbReference type="NCBI Taxonomy" id="449393"/>
    <lineage>
        <taxon>unclassified sequences</taxon>
        <taxon>metagenomes</taxon>
        <taxon>ecological metagenomes</taxon>
    </lineage>
</organism>
<sequence>MRNLLVGNINGQLEQRGLLAPLDHGERRALGLGR</sequence>
<gene>
    <name evidence="1" type="ORF">UFOPK3516_00377</name>
</gene>